<dbReference type="CDD" id="cd00564">
    <property type="entry name" value="TMP_TenI"/>
    <property type="match status" value="1"/>
</dbReference>
<comment type="cofactor">
    <cofactor evidence="10">
        <name>Mg(2+)</name>
        <dbReference type="ChEBI" id="CHEBI:18420"/>
    </cofactor>
    <text evidence="10">Binds 1 Mg(2+) ion per subunit.</text>
</comment>
<name>U2R9W9_9ACTN</name>
<dbReference type="EMBL" id="ACVN02000305">
    <property type="protein sequence ID" value="ERK50398.1"/>
    <property type="molecule type" value="Genomic_DNA"/>
</dbReference>
<evidence type="ECO:0000256" key="6">
    <source>
        <dbReference type="ARBA" id="ARBA00022977"/>
    </source>
</evidence>
<dbReference type="HAMAP" id="MF_00097">
    <property type="entry name" value="TMP_synthase"/>
    <property type="match status" value="1"/>
</dbReference>
<evidence type="ECO:0000259" key="13">
    <source>
        <dbReference type="Pfam" id="PF02581"/>
    </source>
</evidence>
<evidence type="ECO:0000256" key="10">
    <source>
        <dbReference type="HAMAP-Rule" id="MF_00097"/>
    </source>
</evidence>
<dbReference type="PANTHER" id="PTHR20857">
    <property type="entry name" value="THIAMINE-PHOSPHATE PYROPHOSPHORYLASE"/>
    <property type="match status" value="1"/>
</dbReference>
<gene>
    <name evidence="10 14" type="primary">thiE</name>
    <name evidence="14" type="ORF">HMPREF0682_2079</name>
</gene>
<comment type="similarity">
    <text evidence="10 11">Belongs to the thiamine-phosphate synthase family.</text>
</comment>
<comment type="pathway">
    <text evidence="2 10 12">Cofactor biosynthesis; thiamine diphosphate biosynthesis; thiamine phosphate from 4-amino-2-methyl-5-diphosphomethylpyrimidine and 4-methyl-5-(2-phosphoethyl)-thiazole: step 1/1.</text>
</comment>
<feature type="binding site" evidence="10">
    <location>
        <position position="116"/>
    </location>
    <ligand>
        <name>4-amino-2-methyl-5-(diphosphooxymethyl)pyrimidine</name>
        <dbReference type="ChEBI" id="CHEBI:57841"/>
    </ligand>
</feature>
<dbReference type="GO" id="GO:0009229">
    <property type="term" value="P:thiamine diphosphate biosynthetic process"/>
    <property type="evidence" value="ECO:0007669"/>
    <property type="project" value="UniProtKB-UniRule"/>
</dbReference>
<dbReference type="GO" id="GO:0004789">
    <property type="term" value="F:thiamine-phosphate diphosphorylase activity"/>
    <property type="evidence" value="ECO:0007669"/>
    <property type="project" value="UniProtKB-UniRule"/>
</dbReference>
<dbReference type="NCBIfam" id="TIGR00693">
    <property type="entry name" value="thiE"/>
    <property type="match status" value="1"/>
</dbReference>
<feature type="binding site" evidence="10">
    <location>
        <position position="146"/>
    </location>
    <ligand>
        <name>4-amino-2-methyl-5-(diphosphooxymethyl)pyrimidine</name>
        <dbReference type="ChEBI" id="CHEBI:57841"/>
    </ligand>
</feature>
<evidence type="ECO:0000256" key="9">
    <source>
        <dbReference type="ARBA" id="ARBA00047883"/>
    </source>
</evidence>
<evidence type="ECO:0000313" key="14">
    <source>
        <dbReference type="EMBL" id="ERK50398.1"/>
    </source>
</evidence>
<proteinExistence type="inferred from homology"/>
<dbReference type="Gene3D" id="3.20.20.70">
    <property type="entry name" value="Aldolase class I"/>
    <property type="match status" value="1"/>
</dbReference>
<dbReference type="GO" id="GO:0009228">
    <property type="term" value="P:thiamine biosynthetic process"/>
    <property type="evidence" value="ECO:0007669"/>
    <property type="project" value="UniProtKB-KW"/>
</dbReference>
<dbReference type="AlphaFoldDB" id="U2R9W9"/>
<evidence type="ECO:0000256" key="12">
    <source>
        <dbReference type="RuleBase" id="RU004253"/>
    </source>
</evidence>
<protein>
    <recommendedName>
        <fullName evidence="10">Thiamine-phosphate synthase</fullName>
        <shortName evidence="10">TP synthase</shortName>
        <shortName evidence="10">TPS</shortName>
        <ecNumber evidence="10">2.5.1.3</ecNumber>
    </recommendedName>
    <alternativeName>
        <fullName evidence="10">Thiamine-phosphate pyrophosphorylase</fullName>
        <shortName evidence="10">TMP pyrophosphorylase</shortName>
        <shortName evidence="10">TMP-PPase</shortName>
    </alternativeName>
</protein>
<comment type="catalytic activity">
    <reaction evidence="8 10 11">
        <text>2-(2-carboxy-4-methylthiazol-5-yl)ethyl phosphate + 4-amino-2-methyl-5-(diphosphooxymethyl)pyrimidine + 2 H(+) = thiamine phosphate + CO2 + diphosphate</text>
        <dbReference type="Rhea" id="RHEA:47848"/>
        <dbReference type="ChEBI" id="CHEBI:15378"/>
        <dbReference type="ChEBI" id="CHEBI:16526"/>
        <dbReference type="ChEBI" id="CHEBI:33019"/>
        <dbReference type="ChEBI" id="CHEBI:37575"/>
        <dbReference type="ChEBI" id="CHEBI:57841"/>
        <dbReference type="ChEBI" id="CHEBI:62890"/>
        <dbReference type="EC" id="2.5.1.3"/>
    </reaction>
</comment>
<keyword evidence="15" id="KW-1185">Reference proteome</keyword>
<evidence type="ECO:0000256" key="7">
    <source>
        <dbReference type="ARBA" id="ARBA00047334"/>
    </source>
</evidence>
<dbReference type="PANTHER" id="PTHR20857:SF15">
    <property type="entry name" value="THIAMINE-PHOSPHATE SYNTHASE"/>
    <property type="match status" value="1"/>
</dbReference>
<dbReference type="Proteomes" id="UP000017052">
    <property type="component" value="Unassembled WGS sequence"/>
</dbReference>
<feature type="binding site" evidence="10">
    <location>
        <position position="72"/>
    </location>
    <ligand>
        <name>4-amino-2-methyl-5-(diphosphooxymethyl)pyrimidine</name>
        <dbReference type="ChEBI" id="CHEBI:57841"/>
    </ligand>
</feature>
<dbReference type="InterPro" id="IPR036206">
    <property type="entry name" value="ThiamineP_synth_sf"/>
</dbReference>
<feature type="binding site" evidence="10">
    <location>
        <begin position="194"/>
        <end position="195"/>
    </location>
    <ligand>
        <name>2-[(2R,5Z)-2-carboxy-4-methylthiazol-5(2H)-ylidene]ethyl phosphate</name>
        <dbReference type="ChEBI" id="CHEBI:62899"/>
    </ligand>
</feature>
<keyword evidence="5 10" id="KW-0460">Magnesium</keyword>
<dbReference type="UniPathway" id="UPA00060">
    <property type="reaction ID" value="UER00141"/>
</dbReference>
<dbReference type="InterPro" id="IPR022998">
    <property type="entry name" value="ThiamineP_synth_TenI"/>
</dbReference>
<keyword evidence="3 10" id="KW-0808">Transferase</keyword>
<sequence>MRPAPDLSLYLVTDEAQCAGAGRSVLETVVAAVDGGATCVQLRAKDADGGPFLRQVIEVCRAVGSRVPVLVNDRVDVFLAARELGARVAGVHVGQSDLPALLVRALIGDGAFLGLSASTDAQVIAAQDEGACDHLGIGTVRETATKTDAPGGLGVAGVARAASLVELPAVAIGGVKAPDMAPLAAAGLAGGAVVSAICCAPDPRRAAAELLAAWREGLR</sequence>
<comment type="caution">
    <text evidence="14">The sequence shown here is derived from an EMBL/GenBank/DDBJ whole genome shotgun (WGS) entry which is preliminary data.</text>
</comment>
<dbReference type="SUPFAM" id="SSF51391">
    <property type="entry name" value="Thiamin phosphate synthase"/>
    <property type="match status" value="1"/>
</dbReference>
<reference evidence="14" key="1">
    <citation type="submission" date="2013-08" db="EMBL/GenBank/DDBJ databases">
        <authorList>
            <person name="Durkin A.S."/>
            <person name="Haft D.R."/>
            <person name="McCorrison J."/>
            <person name="Torralba M."/>
            <person name="Gillis M."/>
            <person name="Haft D.H."/>
            <person name="Methe B."/>
            <person name="Sutton G."/>
            <person name="Nelson K.E."/>
        </authorList>
    </citation>
    <scope>NUCLEOTIDE SEQUENCE [LARGE SCALE GENOMIC DNA]</scope>
    <source>
        <strain evidence="14">F0233</strain>
    </source>
</reference>
<dbReference type="InterPro" id="IPR034291">
    <property type="entry name" value="TMP_synthase"/>
</dbReference>
<dbReference type="GO" id="GO:0000287">
    <property type="term" value="F:magnesium ion binding"/>
    <property type="evidence" value="ECO:0007669"/>
    <property type="project" value="UniProtKB-UniRule"/>
</dbReference>
<feature type="binding site" evidence="10">
    <location>
        <position position="97"/>
    </location>
    <ligand>
        <name>Mg(2+)</name>
        <dbReference type="ChEBI" id="CHEBI:18420"/>
    </ligand>
</feature>
<dbReference type="EC" id="2.5.1.3" evidence="10"/>
<keyword evidence="6 10" id="KW-0784">Thiamine biosynthesis</keyword>
<comment type="catalytic activity">
    <reaction evidence="7 10 11">
        <text>4-methyl-5-(2-phosphooxyethyl)-thiazole + 4-amino-2-methyl-5-(diphosphooxymethyl)pyrimidine + H(+) = thiamine phosphate + diphosphate</text>
        <dbReference type="Rhea" id="RHEA:22328"/>
        <dbReference type="ChEBI" id="CHEBI:15378"/>
        <dbReference type="ChEBI" id="CHEBI:33019"/>
        <dbReference type="ChEBI" id="CHEBI:37575"/>
        <dbReference type="ChEBI" id="CHEBI:57841"/>
        <dbReference type="ChEBI" id="CHEBI:58296"/>
        <dbReference type="EC" id="2.5.1.3"/>
    </reaction>
</comment>
<feature type="binding site" evidence="10">
    <location>
        <begin position="143"/>
        <end position="145"/>
    </location>
    <ligand>
        <name>2-[(2R,5Z)-2-carboxy-4-methylthiazol-5(2H)-ylidene]ethyl phosphate</name>
        <dbReference type="ChEBI" id="CHEBI:62899"/>
    </ligand>
</feature>
<dbReference type="GeneID" id="95360253"/>
<evidence type="ECO:0000256" key="8">
    <source>
        <dbReference type="ARBA" id="ARBA00047851"/>
    </source>
</evidence>
<feature type="binding site" evidence="10">
    <location>
        <begin position="41"/>
        <end position="45"/>
    </location>
    <ligand>
        <name>4-amino-2-methyl-5-(diphosphooxymethyl)pyrimidine</name>
        <dbReference type="ChEBI" id="CHEBI:57841"/>
    </ligand>
</feature>
<evidence type="ECO:0000256" key="4">
    <source>
        <dbReference type="ARBA" id="ARBA00022723"/>
    </source>
</evidence>
<evidence type="ECO:0000256" key="3">
    <source>
        <dbReference type="ARBA" id="ARBA00022679"/>
    </source>
</evidence>
<evidence type="ECO:0000256" key="1">
    <source>
        <dbReference type="ARBA" id="ARBA00003814"/>
    </source>
</evidence>
<feature type="binding site" evidence="10">
    <location>
        <position position="73"/>
    </location>
    <ligand>
        <name>Mg(2+)</name>
        <dbReference type="ChEBI" id="CHEBI:18420"/>
    </ligand>
</feature>
<evidence type="ECO:0000256" key="5">
    <source>
        <dbReference type="ARBA" id="ARBA00022842"/>
    </source>
</evidence>
<evidence type="ECO:0000313" key="15">
    <source>
        <dbReference type="Proteomes" id="UP000017052"/>
    </source>
</evidence>
<comment type="catalytic activity">
    <reaction evidence="9 10 11">
        <text>2-[(2R,5Z)-2-carboxy-4-methylthiazol-5(2H)-ylidene]ethyl phosphate + 4-amino-2-methyl-5-(diphosphooxymethyl)pyrimidine + 2 H(+) = thiamine phosphate + CO2 + diphosphate</text>
        <dbReference type="Rhea" id="RHEA:47844"/>
        <dbReference type="ChEBI" id="CHEBI:15378"/>
        <dbReference type="ChEBI" id="CHEBI:16526"/>
        <dbReference type="ChEBI" id="CHEBI:33019"/>
        <dbReference type="ChEBI" id="CHEBI:37575"/>
        <dbReference type="ChEBI" id="CHEBI:57841"/>
        <dbReference type="ChEBI" id="CHEBI:62899"/>
        <dbReference type="EC" id="2.5.1.3"/>
    </reaction>
</comment>
<accession>U2R9W9</accession>
<organism evidence="14 15">
    <name type="scientific">Propionibacterium acidifaciens F0233</name>
    <dbReference type="NCBI Taxonomy" id="553198"/>
    <lineage>
        <taxon>Bacteria</taxon>
        <taxon>Bacillati</taxon>
        <taxon>Actinomycetota</taxon>
        <taxon>Actinomycetes</taxon>
        <taxon>Propionibacteriales</taxon>
        <taxon>Propionibacteriaceae</taxon>
        <taxon>Propionibacterium</taxon>
    </lineage>
</organism>
<feature type="binding site" evidence="10">
    <location>
        <position position="174"/>
    </location>
    <ligand>
        <name>2-[(2R,5Z)-2-carboxy-4-methylthiazol-5(2H)-ylidene]ethyl phosphate</name>
        <dbReference type="ChEBI" id="CHEBI:62899"/>
    </ligand>
</feature>
<dbReference type="InterPro" id="IPR013785">
    <property type="entry name" value="Aldolase_TIM"/>
</dbReference>
<keyword evidence="4 10" id="KW-0479">Metal-binding</keyword>
<dbReference type="GO" id="GO:0005737">
    <property type="term" value="C:cytoplasm"/>
    <property type="evidence" value="ECO:0007669"/>
    <property type="project" value="TreeGrafter"/>
</dbReference>
<dbReference type="OrthoDB" id="3243336at2"/>
<feature type="domain" description="Thiamine phosphate synthase/TenI" evidence="13">
    <location>
        <begin position="9"/>
        <end position="197"/>
    </location>
</feature>
<evidence type="ECO:0000256" key="2">
    <source>
        <dbReference type="ARBA" id="ARBA00005165"/>
    </source>
</evidence>
<comment type="function">
    <text evidence="1 10">Condenses 4-methyl-5-(beta-hydroxyethyl)thiazole monophosphate (THZ-P) and 2-methyl-4-amino-5-hydroxymethyl pyrimidine pyrophosphate (HMP-PP) to form thiamine monophosphate (TMP).</text>
</comment>
<dbReference type="RefSeq" id="WP_021798729.1">
    <property type="nucleotide sequence ID" value="NZ_ACVN02000305.1"/>
</dbReference>
<evidence type="ECO:0000256" key="11">
    <source>
        <dbReference type="RuleBase" id="RU003826"/>
    </source>
</evidence>
<dbReference type="Pfam" id="PF02581">
    <property type="entry name" value="TMP-TENI"/>
    <property type="match status" value="1"/>
</dbReference>